<proteinExistence type="predicted"/>
<sequence length="180" mass="18626">MADPFYGEIRAFAFPYAPYDWAFCAGQSVLIQQNPALFAVIGIQFGGDGRVTFSLPDLRGNVAMGSGQGPGLSQRNVGENPGTTTETLLLSQIPPHNHGINVQAAGASLAVPSGNLLAQGGQGVSPRLSPRPTYAAKAADSPMASTALAVSGGGQPHTNMQPFLALNFCICLNGEFPSRP</sequence>
<dbReference type="InterPro" id="IPR011083">
    <property type="entry name" value="Phage_tail_collar_dom"/>
</dbReference>
<evidence type="ECO:0000313" key="2">
    <source>
        <dbReference type="EMBL" id="WFF80434.1"/>
    </source>
</evidence>
<protein>
    <submittedName>
        <fullName evidence="2">Tail fiber protein</fullName>
    </submittedName>
</protein>
<dbReference type="RefSeq" id="WP_209800028.1">
    <property type="nucleotide sequence ID" value="NZ_CP120956.1"/>
</dbReference>
<dbReference type="EMBL" id="CP120956">
    <property type="protein sequence ID" value="WFF80434.1"/>
    <property type="molecule type" value="Genomic_DNA"/>
</dbReference>
<evidence type="ECO:0000259" key="1">
    <source>
        <dbReference type="Pfam" id="PF07484"/>
    </source>
</evidence>
<dbReference type="InterPro" id="IPR037053">
    <property type="entry name" value="Phage_tail_collar_dom_sf"/>
</dbReference>
<dbReference type="SUPFAM" id="SSF88874">
    <property type="entry name" value="Receptor-binding domain of short tail fibre protein gp12"/>
    <property type="match status" value="1"/>
</dbReference>
<dbReference type="Proteomes" id="UP001219066">
    <property type="component" value="Chromosome"/>
</dbReference>
<evidence type="ECO:0000313" key="3">
    <source>
        <dbReference type="Proteomes" id="UP001219066"/>
    </source>
</evidence>
<dbReference type="Pfam" id="PF07484">
    <property type="entry name" value="Collar"/>
    <property type="match status" value="1"/>
</dbReference>
<gene>
    <name evidence="2" type="ORF">PYR84_26435</name>
</gene>
<dbReference type="AlphaFoldDB" id="A0AAX3SKE3"/>
<feature type="domain" description="Phage tail collar" evidence="1">
    <location>
        <begin position="7"/>
        <end position="62"/>
    </location>
</feature>
<accession>A0AAX3SKE3</accession>
<organism evidence="2 3">
    <name type="scientific">Delftia tsuruhatensis</name>
    <dbReference type="NCBI Taxonomy" id="180282"/>
    <lineage>
        <taxon>Bacteria</taxon>
        <taxon>Pseudomonadati</taxon>
        <taxon>Pseudomonadota</taxon>
        <taxon>Betaproteobacteria</taxon>
        <taxon>Burkholderiales</taxon>
        <taxon>Comamonadaceae</taxon>
        <taxon>Delftia</taxon>
    </lineage>
</organism>
<name>A0AAX3SKE3_9BURK</name>
<reference evidence="2" key="1">
    <citation type="submission" date="2023-03" db="EMBL/GenBank/DDBJ databases">
        <title>Synergistic degradation of erythromycin by symbiotic bacteria Ery-6A and Ery-6B and application in simulated water remediation.</title>
        <authorList>
            <person name="Xu S."/>
        </authorList>
    </citation>
    <scope>NUCLEOTIDE SEQUENCE</scope>
    <source>
        <strain evidence="2">Ery-6A</strain>
    </source>
</reference>
<dbReference type="Gene3D" id="3.90.1340.10">
    <property type="entry name" value="Phage tail collar domain"/>
    <property type="match status" value="1"/>
</dbReference>